<dbReference type="PROSITE" id="PS50977">
    <property type="entry name" value="HTH_TETR_2"/>
    <property type="match status" value="1"/>
</dbReference>
<dbReference type="Pfam" id="PF00440">
    <property type="entry name" value="TetR_N"/>
    <property type="match status" value="1"/>
</dbReference>
<dbReference type="RefSeq" id="WP_192769842.1">
    <property type="nucleotide sequence ID" value="NZ_JADBEB010000001.1"/>
</dbReference>
<dbReference type="InterPro" id="IPR036271">
    <property type="entry name" value="Tet_transcr_reg_TetR-rel_C_sf"/>
</dbReference>
<dbReference type="InterPro" id="IPR001647">
    <property type="entry name" value="HTH_TetR"/>
</dbReference>
<dbReference type="InterPro" id="IPR050109">
    <property type="entry name" value="HTH-type_TetR-like_transc_reg"/>
</dbReference>
<feature type="DNA-binding region" description="H-T-H motif" evidence="4">
    <location>
        <begin position="46"/>
        <end position="65"/>
    </location>
</feature>
<dbReference type="Gene3D" id="1.10.10.60">
    <property type="entry name" value="Homeodomain-like"/>
    <property type="match status" value="1"/>
</dbReference>
<dbReference type="PANTHER" id="PTHR30055:SF151">
    <property type="entry name" value="TRANSCRIPTIONAL REGULATORY PROTEIN"/>
    <property type="match status" value="1"/>
</dbReference>
<keyword evidence="3" id="KW-0804">Transcription</keyword>
<dbReference type="GO" id="GO:0000976">
    <property type="term" value="F:transcription cis-regulatory region binding"/>
    <property type="evidence" value="ECO:0007669"/>
    <property type="project" value="TreeGrafter"/>
</dbReference>
<dbReference type="Gene3D" id="1.10.357.10">
    <property type="entry name" value="Tetracycline Repressor, domain 2"/>
    <property type="match status" value="1"/>
</dbReference>
<comment type="caution">
    <text evidence="6">The sequence shown here is derived from an EMBL/GenBank/DDBJ whole genome shotgun (WGS) entry which is preliminary data.</text>
</comment>
<dbReference type="PROSITE" id="PS01081">
    <property type="entry name" value="HTH_TETR_1"/>
    <property type="match status" value="1"/>
</dbReference>
<dbReference type="InterPro" id="IPR023772">
    <property type="entry name" value="DNA-bd_HTH_TetR-type_CS"/>
</dbReference>
<dbReference type="EMBL" id="JADBEB010000001">
    <property type="protein sequence ID" value="MBE1490583.1"/>
    <property type="molecule type" value="Genomic_DNA"/>
</dbReference>
<protein>
    <submittedName>
        <fullName evidence="6">AcrR family transcriptional regulator</fullName>
    </submittedName>
</protein>
<name>A0A927MF52_9ACTN</name>
<evidence type="ECO:0000259" key="5">
    <source>
        <dbReference type="PROSITE" id="PS50977"/>
    </source>
</evidence>
<sequence length="253" mass="27768">MPADQKPVPSVWTRQRRQREQPALSQERIVSEAVHLLDVDGIDALSMRSLGNRLGAGATSLYRHVATKDELIELVVDEVYGELEVPDVTDPAHWREVAARSAHDVRSMTLRHPWVAAVLGQVGLASLGPNLSRVSEGMLALFEVAGFDLEEADQAMNTLIAYVIGMTTSEAAYLSMLARSGQTEQEWAESLRPAAEQAVKDHPRLSEGYAAHRDRDPRVIRDANFDYGLQRVLDGLESRLDHLGGSPGSALPT</sequence>
<organism evidence="6 7">
    <name type="scientific">Plantactinospora soyae</name>
    <dbReference type="NCBI Taxonomy" id="1544732"/>
    <lineage>
        <taxon>Bacteria</taxon>
        <taxon>Bacillati</taxon>
        <taxon>Actinomycetota</taxon>
        <taxon>Actinomycetes</taxon>
        <taxon>Micromonosporales</taxon>
        <taxon>Micromonosporaceae</taxon>
        <taxon>Plantactinospora</taxon>
    </lineage>
</organism>
<dbReference type="SUPFAM" id="SSF48498">
    <property type="entry name" value="Tetracyclin repressor-like, C-terminal domain"/>
    <property type="match status" value="1"/>
</dbReference>
<dbReference type="InterPro" id="IPR009057">
    <property type="entry name" value="Homeodomain-like_sf"/>
</dbReference>
<dbReference type="Pfam" id="PF02909">
    <property type="entry name" value="TetR_C_1"/>
    <property type="match status" value="1"/>
</dbReference>
<feature type="domain" description="HTH tetR-type" evidence="5">
    <location>
        <begin position="23"/>
        <end position="83"/>
    </location>
</feature>
<evidence type="ECO:0000256" key="3">
    <source>
        <dbReference type="ARBA" id="ARBA00023163"/>
    </source>
</evidence>
<keyword evidence="2 4" id="KW-0238">DNA-binding</keyword>
<reference evidence="6" key="1">
    <citation type="submission" date="2020-10" db="EMBL/GenBank/DDBJ databases">
        <title>Sequencing the genomes of 1000 actinobacteria strains.</title>
        <authorList>
            <person name="Klenk H.-P."/>
        </authorList>
    </citation>
    <scope>NUCLEOTIDE SEQUENCE</scope>
    <source>
        <strain evidence="6">DSM 46832</strain>
    </source>
</reference>
<evidence type="ECO:0000313" key="7">
    <source>
        <dbReference type="Proteomes" id="UP000649753"/>
    </source>
</evidence>
<evidence type="ECO:0000256" key="1">
    <source>
        <dbReference type="ARBA" id="ARBA00023015"/>
    </source>
</evidence>
<gene>
    <name evidence="6" type="ORF">H4W31_006221</name>
</gene>
<evidence type="ECO:0000256" key="4">
    <source>
        <dbReference type="PROSITE-ProRule" id="PRU00335"/>
    </source>
</evidence>
<dbReference type="GO" id="GO:0003700">
    <property type="term" value="F:DNA-binding transcription factor activity"/>
    <property type="evidence" value="ECO:0007669"/>
    <property type="project" value="TreeGrafter"/>
</dbReference>
<dbReference type="GO" id="GO:0045892">
    <property type="term" value="P:negative regulation of DNA-templated transcription"/>
    <property type="evidence" value="ECO:0007669"/>
    <property type="project" value="InterPro"/>
</dbReference>
<dbReference type="PANTHER" id="PTHR30055">
    <property type="entry name" value="HTH-TYPE TRANSCRIPTIONAL REGULATOR RUTR"/>
    <property type="match status" value="1"/>
</dbReference>
<accession>A0A927MF52</accession>
<keyword evidence="1" id="KW-0805">Transcription regulation</keyword>
<dbReference type="AlphaFoldDB" id="A0A927MF52"/>
<dbReference type="SUPFAM" id="SSF46689">
    <property type="entry name" value="Homeodomain-like"/>
    <property type="match status" value="1"/>
</dbReference>
<proteinExistence type="predicted"/>
<evidence type="ECO:0000256" key="2">
    <source>
        <dbReference type="ARBA" id="ARBA00023125"/>
    </source>
</evidence>
<dbReference type="InterPro" id="IPR004111">
    <property type="entry name" value="Repressor_TetR_C"/>
</dbReference>
<evidence type="ECO:0000313" key="6">
    <source>
        <dbReference type="EMBL" id="MBE1490583.1"/>
    </source>
</evidence>
<keyword evidence="7" id="KW-1185">Reference proteome</keyword>
<dbReference type="Proteomes" id="UP000649753">
    <property type="component" value="Unassembled WGS sequence"/>
</dbReference>